<reference evidence="8" key="1">
    <citation type="submission" date="2023-07" db="EMBL/GenBank/DDBJ databases">
        <title>Genome content predicts the carbon catabolic preferences of heterotrophic bacteria.</title>
        <authorList>
            <person name="Gralka M."/>
        </authorList>
    </citation>
    <scope>NUCLEOTIDE SEQUENCE</scope>
    <source>
        <strain evidence="8">I3M17_2</strain>
    </source>
</reference>
<dbReference type="NCBIfam" id="NF004676">
    <property type="entry name" value="PRK06019.1-2"/>
    <property type="match status" value="1"/>
</dbReference>
<dbReference type="EMBL" id="JAUOPB010000005">
    <property type="protein sequence ID" value="MDO6422445.1"/>
    <property type="molecule type" value="Genomic_DNA"/>
</dbReference>
<dbReference type="Proteomes" id="UP001169760">
    <property type="component" value="Unassembled WGS sequence"/>
</dbReference>
<evidence type="ECO:0000256" key="6">
    <source>
        <dbReference type="RuleBase" id="RU361200"/>
    </source>
</evidence>
<dbReference type="EC" id="6.3.4.18" evidence="5 6"/>
<evidence type="ECO:0000256" key="3">
    <source>
        <dbReference type="ARBA" id="ARBA00022755"/>
    </source>
</evidence>
<dbReference type="InterPro" id="IPR013815">
    <property type="entry name" value="ATP_grasp_subdomain_1"/>
</dbReference>
<gene>
    <name evidence="5 6" type="primary">purK</name>
    <name evidence="8" type="ORF">Q4521_08160</name>
</gene>
<protein>
    <recommendedName>
        <fullName evidence="5 6">N5-carboxyaminoimidazole ribonucleotide synthase</fullName>
        <shortName evidence="5 6">N5-CAIR synthase</shortName>
        <ecNumber evidence="5 6">6.3.4.18</ecNumber>
    </recommendedName>
    <alternativeName>
        <fullName evidence="5 6">5-(carboxyamino)imidazole ribonucleotide synthetase</fullName>
    </alternativeName>
</protein>
<dbReference type="InterPro" id="IPR040686">
    <property type="entry name" value="PurK_C"/>
</dbReference>
<dbReference type="FunFam" id="3.30.1490.20:FF:000015">
    <property type="entry name" value="N5-carboxyaminoimidazole ribonucleotide synthase"/>
    <property type="match status" value="1"/>
</dbReference>
<dbReference type="Gene3D" id="3.30.1490.20">
    <property type="entry name" value="ATP-grasp fold, A domain"/>
    <property type="match status" value="1"/>
</dbReference>
<evidence type="ECO:0000256" key="4">
    <source>
        <dbReference type="ARBA" id="ARBA00022840"/>
    </source>
</evidence>
<feature type="binding site" evidence="5">
    <location>
        <begin position="143"/>
        <end position="149"/>
    </location>
    <ligand>
        <name>ATP</name>
        <dbReference type="ChEBI" id="CHEBI:30616"/>
    </ligand>
</feature>
<evidence type="ECO:0000259" key="7">
    <source>
        <dbReference type="PROSITE" id="PS50975"/>
    </source>
</evidence>
<dbReference type="AlphaFoldDB" id="A0AAW7X3N6"/>
<dbReference type="GO" id="GO:0006189">
    <property type="term" value="P:'de novo' IMP biosynthetic process"/>
    <property type="evidence" value="ECO:0007669"/>
    <property type="project" value="UniProtKB-UniRule"/>
</dbReference>
<evidence type="ECO:0000256" key="5">
    <source>
        <dbReference type="HAMAP-Rule" id="MF_01928"/>
    </source>
</evidence>
<evidence type="ECO:0000313" key="9">
    <source>
        <dbReference type="Proteomes" id="UP001169760"/>
    </source>
</evidence>
<keyword evidence="2 5" id="KW-0547">Nucleotide-binding</keyword>
<dbReference type="GO" id="GO:0005524">
    <property type="term" value="F:ATP binding"/>
    <property type="evidence" value="ECO:0007669"/>
    <property type="project" value="UniProtKB-UniRule"/>
</dbReference>
<keyword evidence="3 5" id="KW-0658">Purine biosynthesis</keyword>
<dbReference type="Gene3D" id="3.30.470.20">
    <property type="entry name" value="ATP-grasp fold, B domain"/>
    <property type="match status" value="1"/>
</dbReference>
<keyword evidence="4 5" id="KW-0067">ATP-binding</keyword>
<feature type="binding site" evidence="5">
    <location>
        <position position="204"/>
    </location>
    <ligand>
        <name>ATP</name>
        <dbReference type="ChEBI" id="CHEBI:30616"/>
    </ligand>
</feature>
<dbReference type="GO" id="GO:0005829">
    <property type="term" value="C:cytosol"/>
    <property type="evidence" value="ECO:0007669"/>
    <property type="project" value="TreeGrafter"/>
</dbReference>
<dbReference type="InterPro" id="IPR016185">
    <property type="entry name" value="PreATP-grasp_dom_sf"/>
</dbReference>
<dbReference type="SUPFAM" id="SSF51246">
    <property type="entry name" value="Rudiment single hybrid motif"/>
    <property type="match status" value="1"/>
</dbReference>
<dbReference type="Pfam" id="PF22660">
    <property type="entry name" value="RS_preATP-grasp-like"/>
    <property type="match status" value="1"/>
</dbReference>
<organism evidence="8 9">
    <name type="scientific">Saccharophagus degradans</name>
    <dbReference type="NCBI Taxonomy" id="86304"/>
    <lineage>
        <taxon>Bacteria</taxon>
        <taxon>Pseudomonadati</taxon>
        <taxon>Pseudomonadota</taxon>
        <taxon>Gammaproteobacteria</taxon>
        <taxon>Cellvibrionales</taxon>
        <taxon>Cellvibrionaceae</taxon>
        <taxon>Saccharophagus</taxon>
    </lineage>
</organism>
<comment type="function">
    <text evidence="6">Catalyzes the ATP-dependent conversion of 5-aminoimidazole ribonucleotide (AIR) and HCO(3)- to N5-carboxyaminoimidazole ribonucleotide (N5-CAIR).</text>
</comment>
<evidence type="ECO:0000256" key="1">
    <source>
        <dbReference type="ARBA" id="ARBA00022598"/>
    </source>
</evidence>
<dbReference type="Pfam" id="PF02222">
    <property type="entry name" value="ATP-grasp"/>
    <property type="match status" value="1"/>
</dbReference>
<feature type="binding site" evidence="5">
    <location>
        <begin position="255"/>
        <end position="256"/>
    </location>
    <ligand>
        <name>ATP</name>
        <dbReference type="ChEBI" id="CHEBI:30616"/>
    </ligand>
</feature>
<comment type="caution">
    <text evidence="8">The sequence shown here is derived from an EMBL/GenBank/DDBJ whole genome shotgun (WGS) entry which is preliminary data.</text>
</comment>
<feature type="binding site" evidence="5">
    <location>
        <begin position="173"/>
        <end position="176"/>
    </location>
    <ligand>
        <name>ATP</name>
        <dbReference type="ChEBI" id="CHEBI:30616"/>
    </ligand>
</feature>
<dbReference type="InterPro" id="IPR005875">
    <property type="entry name" value="PurK"/>
</dbReference>
<dbReference type="SUPFAM" id="SSF52440">
    <property type="entry name" value="PreATP-grasp domain"/>
    <property type="match status" value="1"/>
</dbReference>
<sequence>MRVGILGGGQLAQMIAQAGANLDMSFKFISPDPKACAAPYGEHICADYQDEQAYQQMLEWADVFTYEFESIPKSVVESLEKKLALLPSSKALNVAGDRLKEKRTFNGLGIPTANFAPVDSLESLQSAVEEIGLPAILKTRSEGYDGKGQAVLRDVSQLEAAWQSVGQVPCILESMVNFSREVSIIAARSKQGEIVYYPLTENYHREGILRLSLPLQNDPYQQQAEKLSKALLDELDYVGVIAVELFQVGESLVANEFAPRVHNSGHWTIEGAHTSQFENHLRAICGLPLGKTDAINTCAMVNIIGKLPREEDVAAIGGARFHDYSKDEKPGRKIGHITITSEGLSDEAFKANLKRILQLVGEDPELG</sequence>
<dbReference type="NCBIfam" id="NF004679">
    <property type="entry name" value="PRK06019.1-5"/>
    <property type="match status" value="1"/>
</dbReference>
<dbReference type="InterPro" id="IPR003135">
    <property type="entry name" value="ATP-grasp_carboxylate-amine"/>
</dbReference>
<name>A0AAW7X3N6_9GAMM</name>
<feature type="binding site" evidence="5">
    <location>
        <position position="138"/>
    </location>
    <ligand>
        <name>ATP</name>
        <dbReference type="ChEBI" id="CHEBI:30616"/>
    </ligand>
</feature>
<feature type="domain" description="ATP-grasp" evidence="7">
    <location>
        <begin position="102"/>
        <end position="285"/>
    </location>
</feature>
<proteinExistence type="inferred from homology"/>
<accession>A0AAW7X3N6</accession>
<dbReference type="GO" id="GO:0046872">
    <property type="term" value="F:metal ion binding"/>
    <property type="evidence" value="ECO:0007669"/>
    <property type="project" value="InterPro"/>
</dbReference>
<comment type="function">
    <text evidence="5">Catalyzes the ATP-dependent conversion of 5-aminoimidazole ribonucleotide (AIR) and HCO(3)(-) to N5-carboxyaminoimidazole ribonucleotide (N5-CAIR).</text>
</comment>
<keyword evidence="1 5" id="KW-0436">Ligase</keyword>
<dbReference type="Gene3D" id="3.40.50.20">
    <property type="match status" value="1"/>
</dbReference>
<dbReference type="PANTHER" id="PTHR11609:SF5">
    <property type="entry name" value="PHOSPHORIBOSYLAMINOIMIDAZOLE CARBOXYLASE"/>
    <property type="match status" value="1"/>
</dbReference>
<dbReference type="Pfam" id="PF17769">
    <property type="entry name" value="PurK_C"/>
    <property type="match status" value="1"/>
</dbReference>
<evidence type="ECO:0000256" key="2">
    <source>
        <dbReference type="ARBA" id="ARBA00022741"/>
    </source>
</evidence>
<evidence type="ECO:0000313" key="8">
    <source>
        <dbReference type="EMBL" id="MDO6422445.1"/>
    </source>
</evidence>
<dbReference type="RefSeq" id="WP_303492450.1">
    <property type="nucleotide sequence ID" value="NZ_JAUOPB010000005.1"/>
</dbReference>
<comment type="catalytic activity">
    <reaction evidence="5 6">
        <text>5-amino-1-(5-phospho-beta-D-ribosyl)imidazole + hydrogencarbonate + ATP = 5-carboxyamino-1-(5-phospho-D-ribosyl)imidazole + ADP + phosphate + 2 H(+)</text>
        <dbReference type="Rhea" id="RHEA:19317"/>
        <dbReference type="ChEBI" id="CHEBI:15378"/>
        <dbReference type="ChEBI" id="CHEBI:17544"/>
        <dbReference type="ChEBI" id="CHEBI:30616"/>
        <dbReference type="ChEBI" id="CHEBI:43474"/>
        <dbReference type="ChEBI" id="CHEBI:58730"/>
        <dbReference type="ChEBI" id="CHEBI:137981"/>
        <dbReference type="ChEBI" id="CHEBI:456216"/>
        <dbReference type="EC" id="6.3.4.18"/>
    </reaction>
</comment>
<dbReference type="InterPro" id="IPR054350">
    <property type="entry name" value="PurT/PurK_preATP-grasp"/>
</dbReference>
<comment type="subunit">
    <text evidence="5 6">Homodimer.</text>
</comment>
<comment type="pathway">
    <text evidence="5 6">Purine metabolism; IMP biosynthesis via de novo pathway; 5-amino-1-(5-phospho-D-ribosyl)imidazole-4-carboxylate from 5-amino-1-(5-phospho-D-ribosyl)imidazole (N5-CAIR route): step 1/2.</text>
</comment>
<dbReference type="GO" id="GO:0004638">
    <property type="term" value="F:phosphoribosylaminoimidazole carboxylase activity"/>
    <property type="evidence" value="ECO:0007669"/>
    <property type="project" value="InterPro"/>
</dbReference>
<dbReference type="InterPro" id="IPR011761">
    <property type="entry name" value="ATP-grasp"/>
</dbReference>
<dbReference type="InterPro" id="IPR011054">
    <property type="entry name" value="Rudment_hybrid_motif"/>
</dbReference>
<feature type="binding site" evidence="5">
    <location>
        <position position="98"/>
    </location>
    <ligand>
        <name>ATP</name>
        <dbReference type="ChEBI" id="CHEBI:30616"/>
    </ligand>
</feature>
<dbReference type="GO" id="GO:0034028">
    <property type="term" value="F:5-(carboxyamino)imidazole ribonucleotide synthase activity"/>
    <property type="evidence" value="ECO:0007669"/>
    <property type="project" value="UniProtKB-UniRule"/>
</dbReference>
<comment type="similarity">
    <text evidence="5 6">Belongs to the PurK/PurT family.</text>
</comment>
<dbReference type="PANTHER" id="PTHR11609">
    <property type="entry name" value="PURINE BIOSYNTHESIS PROTEIN 6/7, PUR6/7"/>
    <property type="match status" value="1"/>
</dbReference>
<dbReference type="NCBIfam" id="TIGR01161">
    <property type="entry name" value="purK"/>
    <property type="match status" value="1"/>
</dbReference>
<feature type="binding site" evidence="5">
    <location>
        <position position="181"/>
    </location>
    <ligand>
        <name>ATP</name>
        <dbReference type="ChEBI" id="CHEBI:30616"/>
    </ligand>
</feature>
<dbReference type="HAMAP" id="MF_01928">
    <property type="entry name" value="PurK"/>
    <property type="match status" value="1"/>
</dbReference>
<dbReference type="SUPFAM" id="SSF56059">
    <property type="entry name" value="Glutathione synthetase ATP-binding domain-like"/>
    <property type="match status" value="1"/>
</dbReference>
<dbReference type="PROSITE" id="PS50975">
    <property type="entry name" value="ATP_GRASP"/>
    <property type="match status" value="1"/>
</dbReference>